<dbReference type="Gene3D" id="1.20.1270.10">
    <property type="match status" value="1"/>
</dbReference>
<keyword evidence="14" id="KW-1185">Reference proteome</keyword>
<dbReference type="Gene3D" id="3.30.420.40">
    <property type="match status" value="2"/>
</dbReference>
<dbReference type="Proteomes" id="UP000324209">
    <property type="component" value="Chromosome"/>
</dbReference>
<dbReference type="InterPro" id="IPR043129">
    <property type="entry name" value="ATPase_NBD"/>
</dbReference>
<dbReference type="PROSITE" id="PS01036">
    <property type="entry name" value="HSP70_3"/>
    <property type="match status" value="1"/>
</dbReference>
<dbReference type="EMBL" id="CP036150">
    <property type="protein sequence ID" value="QEN08524.1"/>
    <property type="molecule type" value="Genomic_DNA"/>
</dbReference>
<name>A0A5C1QPK6_9SPIO</name>
<feature type="region of interest" description="Disordered" evidence="12">
    <location>
        <begin position="596"/>
        <end position="642"/>
    </location>
</feature>
<dbReference type="Pfam" id="PF00012">
    <property type="entry name" value="HSP70"/>
    <property type="match status" value="1"/>
</dbReference>
<feature type="compositionally biased region" description="Gly residues" evidence="12">
    <location>
        <begin position="602"/>
        <end position="615"/>
    </location>
</feature>
<evidence type="ECO:0000256" key="12">
    <source>
        <dbReference type="SAM" id="MobiDB-lite"/>
    </source>
</evidence>
<evidence type="ECO:0000256" key="11">
    <source>
        <dbReference type="SAM" id="Coils"/>
    </source>
</evidence>
<keyword evidence="7 9" id="KW-0346">Stress response</keyword>
<keyword evidence="4 9" id="KW-0597">Phosphoprotein</keyword>
<protein>
    <recommendedName>
        <fullName evidence="3 9">Chaperone protein DnaK</fullName>
    </recommendedName>
    <alternativeName>
        <fullName evidence="9">HSP70</fullName>
    </alternativeName>
    <alternativeName>
        <fullName evidence="9">Heat shock 70 kDa protein</fullName>
    </alternativeName>
    <alternativeName>
        <fullName evidence="9">Heat shock protein 70</fullName>
    </alternativeName>
</protein>
<dbReference type="FunFam" id="1.20.1270.10:FF:000001">
    <property type="entry name" value="Molecular chaperone DnaK"/>
    <property type="match status" value="1"/>
</dbReference>
<dbReference type="NCBIfam" id="NF003520">
    <property type="entry name" value="PRK05183.1"/>
    <property type="match status" value="1"/>
</dbReference>
<sequence length="642" mass="69389">MGRIIGIDLGTTNSCVAVMEGGEPVVIQNEEGQRTTPSMVAFTDKDERLVGQPAKNQMVTNPENTIYSIKRFMGRHYDEVTEELHMIPYHVEKGPNGDVRVKVNGKHQSPPEISAAILQKMKKTAEDYLGEAVTEAVVTVPAYFNDAQRQATKDAGRIAGLDVKRIVNEPTAAALSYGFGKENKEQKIAVYDLGGGTFDISILDMAEGVFEVRSTNGDTHLGGDNFDMKIIEWLVSSFKSDQGVDLSNDKMALQRLREGAEKAKKELSSSQATDINLPFITADASGPKHLQYNLTRAKFEQMTSDLVQRTKIPCQKALKDAGYSASDIDEVILVGGSTRIPAVQAIVKELFQQEPHKGVNPDEVVAMGASIQGGVLGGDVNDILLLDVTPLSLGIETLGGVSTKLIERNTTIPTKKSQVFSTAADNQNAVSIHVLQGEREMASANRTLGKFDLVGIPPAPRGVPQIEVTFDIDANGIVHVSAKDLGTGKEQKIRIESSSGLSEAEIDKMVKDAELNAEADKAIKEKAEVMNEADNLIYSTEKSLKDFGDKVSAEDKTKIEASLESLKEVIKTDNIENIKAKVEELKQASYKLAEEMYKSQGGDPGAAGPDMGGAAPGEDSSEPKKAETDAEDADYEVVDEDK</sequence>
<evidence type="ECO:0000313" key="13">
    <source>
        <dbReference type="EMBL" id="QEN08524.1"/>
    </source>
</evidence>
<dbReference type="HAMAP" id="MF_00332">
    <property type="entry name" value="DnaK"/>
    <property type="match status" value="1"/>
</dbReference>
<evidence type="ECO:0000256" key="2">
    <source>
        <dbReference type="ARBA" id="ARBA00007381"/>
    </source>
</evidence>
<dbReference type="SUPFAM" id="SSF100934">
    <property type="entry name" value="Heat shock protein 70kD (HSP70), C-terminal subdomain"/>
    <property type="match status" value="1"/>
</dbReference>
<dbReference type="InterPro" id="IPR029047">
    <property type="entry name" value="HSP70_peptide-bd_sf"/>
</dbReference>
<keyword evidence="6 9" id="KW-0067">ATP-binding</keyword>
<dbReference type="Gene3D" id="2.60.34.10">
    <property type="entry name" value="Substrate Binding Domain Of DNAk, Chain A, domain 1"/>
    <property type="match status" value="1"/>
</dbReference>
<dbReference type="GO" id="GO:0051082">
    <property type="term" value="F:unfolded protein binding"/>
    <property type="evidence" value="ECO:0007669"/>
    <property type="project" value="InterPro"/>
</dbReference>
<dbReference type="InterPro" id="IPR018181">
    <property type="entry name" value="Heat_shock_70_CS"/>
</dbReference>
<evidence type="ECO:0000256" key="7">
    <source>
        <dbReference type="ARBA" id="ARBA00023016"/>
    </source>
</evidence>
<feature type="coiled-coil region" evidence="11">
    <location>
        <begin position="246"/>
        <end position="273"/>
    </location>
</feature>
<dbReference type="OrthoDB" id="9766019at2"/>
<feature type="modified residue" description="Phosphothreonine; by autocatalysis" evidence="9">
    <location>
        <position position="197"/>
    </location>
</feature>
<keyword evidence="11" id="KW-0175">Coiled coil</keyword>
<evidence type="ECO:0000256" key="9">
    <source>
        <dbReference type="HAMAP-Rule" id="MF_00332"/>
    </source>
</evidence>
<dbReference type="InterPro" id="IPR029048">
    <property type="entry name" value="HSP70_C_sf"/>
</dbReference>
<evidence type="ECO:0000313" key="14">
    <source>
        <dbReference type="Proteomes" id="UP000324209"/>
    </source>
</evidence>
<comment type="function">
    <text evidence="1 9">Acts as a chaperone.</text>
</comment>
<accession>A0A5C1QPK6</accession>
<dbReference type="PROSITE" id="PS00329">
    <property type="entry name" value="HSP70_2"/>
    <property type="match status" value="1"/>
</dbReference>
<keyword evidence="5 9" id="KW-0547">Nucleotide-binding</keyword>
<organism evidence="13 14">
    <name type="scientific">Oceanispirochaeta crateris</name>
    <dbReference type="NCBI Taxonomy" id="2518645"/>
    <lineage>
        <taxon>Bacteria</taxon>
        <taxon>Pseudomonadati</taxon>
        <taxon>Spirochaetota</taxon>
        <taxon>Spirochaetia</taxon>
        <taxon>Spirochaetales</taxon>
        <taxon>Spirochaetaceae</taxon>
        <taxon>Oceanispirochaeta</taxon>
    </lineage>
</organism>
<dbReference type="NCBIfam" id="TIGR02350">
    <property type="entry name" value="prok_dnaK"/>
    <property type="match status" value="1"/>
</dbReference>
<dbReference type="GO" id="GO:0005524">
    <property type="term" value="F:ATP binding"/>
    <property type="evidence" value="ECO:0007669"/>
    <property type="project" value="UniProtKB-UniRule"/>
</dbReference>
<dbReference type="KEGG" id="ock:EXM22_11200"/>
<dbReference type="Gene3D" id="3.90.640.10">
    <property type="entry name" value="Actin, Chain A, domain 4"/>
    <property type="match status" value="1"/>
</dbReference>
<evidence type="ECO:0000256" key="5">
    <source>
        <dbReference type="ARBA" id="ARBA00022741"/>
    </source>
</evidence>
<evidence type="ECO:0000256" key="1">
    <source>
        <dbReference type="ARBA" id="ARBA00002290"/>
    </source>
</evidence>
<dbReference type="GO" id="GO:0140662">
    <property type="term" value="F:ATP-dependent protein folding chaperone"/>
    <property type="evidence" value="ECO:0007669"/>
    <property type="project" value="InterPro"/>
</dbReference>
<dbReference type="CDD" id="cd10234">
    <property type="entry name" value="ASKHA_NBD_HSP70_DnaK-like"/>
    <property type="match status" value="1"/>
</dbReference>
<dbReference type="SUPFAM" id="SSF53067">
    <property type="entry name" value="Actin-like ATPase domain"/>
    <property type="match status" value="2"/>
</dbReference>
<evidence type="ECO:0000256" key="6">
    <source>
        <dbReference type="ARBA" id="ARBA00022840"/>
    </source>
</evidence>
<evidence type="ECO:0000256" key="3">
    <source>
        <dbReference type="ARBA" id="ARBA00014415"/>
    </source>
</evidence>
<dbReference type="FunFam" id="2.60.34.10:FF:000014">
    <property type="entry name" value="Chaperone protein DnaK HSP70"/>
    <property type="match status" value="1"/>
</dbReference>
<proteinExistence type="evidence at transcript level"/>
<dbReference type="PRINTS" id="PR00301">
    <property type="entry name" value="HEATSHOCK70"/>
</dbReference>
<dbReference type="InterPro" id="IPR012725">
    <property type="entry name" value="Chaperone_DnaK"/>
</dbReference>
<dbReference type="InterPro" id="IPR013126">
    <property type="entry name" value="Hsp_70_fam"/>
</dbReference>
<dbReference type="PROSITE" id="PS00297">
    <property type="entry name" value="HSP70_1"/>
    <property type="match status" value="1"/>
</dbReference>
<gene>
    <name evidence="9 13" type="primary">dnaK</name>
    <name evidence="13" type="ORF">EXM22_11200</name>
</gene>
<dbReference type="FunFam" id="3.30.420.40:FF:000004">
    <property type="entry name" value="Molecular chaperone DnaK"/>
    <property type="match status" value="1"/>
</dbReference>
<evidence type="ECO:0000256" key="10">
    <source>
        <dbReference type="RuleBase" id="RU003322"/>
    </source>
</evidence>
<comment type="induction">
    <text evidence="9">By stress conditions e.g. heat shock.</text>
</comment>
<evidence type="ECO:0000256" key="8">
    <source>
        <dbReference type="ARBA" id="ARBA00023186"/>
    </source>
</evidence>
<comment type="similarity">
    <text evidence="2 9 10">Belongs to the heat shock protein 70 family.</text>
</comment>
<dbReference type="GO" id="GO:0005737">
    <property type="term" value="C:cytoplasm"/>
    <property type="evidence" value="ECO:0007669"/>
    <property type="project" value="UniProtKB-ARBA"/>
</dbReference>
<dbReference type="FunFam" id="3.30.420.40:FF:000020">
    <property type="entry name" value="Chaperone protein HscA homolog"/>
    <property type="match status" value="1"/>
</dbReference>
<dbReference type="AlphaFoldDB" id="A0A5C1QPK6"/>
<dbReference type="PANTHER" id="PTHR19375">
    <property type="entry name" value="HEAT SHOCK PROTEIN 70KDA"/>
    <property type="match status" value="1"/>
</dbReference>
<dbReference type="RefSeq" id="WP_149486605.1">
    <property type="nucleotide sequence ID" value="NZ_CP036150.1"/>
</dbReference>
<evidence type="ECO:0000256" key="4">
    <source>
        <dbReference type="ARBA" id="ARBA00022553"/>
    </source>
</evidence>
<dbReference type="FunFam" id="3.90.640.10:FF:000003">
    <property type="entry name" value="Molecular chaperone DnaK"/>
    <property type="match status" value="1"/>
</dbReference>
<feature type="compositionally biased region" description="Acidic residues" evidence="12">
    <location>
        <begin position="629"/>
        <end position="642"/>
    </location>
</feature>
<reference evidence="13 14" key="1">
    <citation type="submission" date="2019-02" db="EMBL/GenBank/DDBJ databases">
        <title>Complete Genome Sequence and Methylome Analysis of free living Spirochaetas.</title>
        <authorList>
            <person name="Fomenkov A."/>
            <person name="Dubinina G."/>
            <person name="Leshcheva N."/>
            <person name="Mikheeva N."/>
            <person name="Grabovich M."/>
            <person name="Vincze T."/>
            <person name="Roberts R.J."/>
        </authorList>
    </citation>
    <scope>NUCLEOTIDE SEQUENCE [LARGE SCALE GENOMIC DNA]</scope>
    <source>
        <strain evidence="13 14">K2</strain>
    </source>
</reference>
<dbReference type="SUPFAM" id="SSF100920">
    <property type="entry name" value="Heat shock protein 70kD (HSP70), peptide-binding domain"/>
    <property type="match status" value="1"/>
</dbReference>
<keyword evidence="8 9" id="KW-0143">Chaperone</keyword>
<dbReference type="NCBIfam" id="NF001413">
    <property type="entry name" value="PRK00290.1"/>
    <property type="match status" value="1"/>
</dbReference>